<organism evidence="1 2">
    <name type="scientific">Ammoniphilus oxalaticus</name>
    <dbReference type="NCBI Taxonomy" id="66863"/>
    <lineage>
        <taxon>Bacteria</taxon>
        <taxon>Bacillati</taxon>
        <taxon>Bacillota</taxon>
        <taxon>Bacilli</taxon>
        <taxon>Bacillales</taxon>
        <taxon>Paenibacillaceae</taxon>
        <taxon>Aneurinibacillus group</taxon>
        <taxon>Ammoniphilus</taxon>
    </lineage>
</organism>
<sequence>MEMKRSAPVLPDSFVQSFEKVDPYQAALHLQSEYGLLSHVVEWDRHQELAPYMSKEDIALLGLYEERVNGEMKHLHSLRLSSFDKDRERDEEEIAQITITNGLTGKEYVMSVWANDLENDKLQPYYVYLNQPLHDQINIQEQFIDKDMVSSGAVWEGMINERVSDVQLFDLIQPNEEIEQTLLNYHQGRIDEFKIDLPQDQLAMDLHDIMVNEELTEVMLKANDGFLEKDDLVSLGKNLRGFYHLDLNIPYQEDLKGAFQDALEIAKVEDDELPFVKETFGAFGVQSEDIASIHRSKSISTFELADDLER</sequence>
<protein>
    <submittedName>
        <fullName evidence="1">Uncharacterized protein</fullName>
    </submittedName>
</protein>
<gene>
    <name evidence="1" type="ORF">BEP19_16865</name>
</gene>
<proteinExistence type="predicted"/>
<evidence type="ECO:0000313" key="1">
    <source>
        <dbReference type="EMBL" id="RKD26508.1"/>
    </source>
</evidence>
<reference evidence="1 2" key="1">
    <citation type="submission" date="2016-08" db="EMBL/GenBank/DDBJ databases">
        <title>Novel Firmicute Genomes.</title>
        <authorList>
            <person name="Poppleton D.I."/>
            <person name="Gribaldo S."/>
        </authorList>
    </citation>
    <scope>NUCLEOTIDE SEQUENCE [LARGE SCALE GENOMIC DNA]</scope>
    <source>
        <strain evidence="1 2">RAOx-1</strain>
    </source>
</reference>
<accession>A0A419SQ49</accession>
<keyword evidence="2" id="KW-1185">Reference proteome</keyword>
<dbReference type="AlphaFoldDB" id="A0A419SQ49"/>
<name>A0A419SQ49_9BACL</name>
<comment type="caution">
    <text evidence="1">The sequence shown here is derived from an EMBL/GenBank/DDBJ whole genome shotgun (WGS) entry which is preliminary data.</text>
</comment>
<evidence type="ECO:0000313" key="2">
    <source>
        <dbReference type="Proteomes" id="UP000284219"/>
    </source>
</evidence>
<dbReference type="Proteomes" id="UP000284219">
    <property type="component" value="Unassembled WGS sequence"/>
</dbReference>
<dbReference type="EMBL" id="MCHY01000003">
    <property type="protein sequence ID" value="RKD26508.1"/>
    <property type="molecule type" value="Genomic_DNA"/>
</dbReference>